<evidence type="ECO:0000256" key="2">
    <source>
        <dbReference type="SAM" id="Phobius"/>
    </source>
</evidence>
<feature type="transmembrane region" description="Helical" evidence="2">
    <location>
        <begin position="204"/>
        <end position="224"/>
    </location>
</feature>
<protein>
    <recommendedName>
        <fullName evidence="4">ABC transporter permease</fullName>
    </recommendedName>
</protein>
<proteinExistence type="predicted"/>
<evidence type="ECO:0008006" key="4">
    <source>
        <dbReference type="Google" id="ProtNLM"/>
    </source>
</evidence>
<accession>A0AB39RFN5</accession>
<feature type="compositionally biased region" description="Basic and acidic residues" evidence="1">
    <location>
        <begin position="1"/>
        <end position="18"/>
    </location>
</feature>
<feature type="compositionally biased region" description="Basic and acidic residues" evidence="1">
    <location>
        <begin position="36"/>
        <end position="51"/>
    </location>
</feature>
<organism evidence="3">
    <name type="scientific">Streptomyces sp. R41</name>
    <dbReference type="NCBI Taxonomy" id="3238632"/>
    <lineage>
        <taxon>Bacteria</taxon>
        <taxon>Bacillati</taxon>
        <taxon>Actinomycetota</taxon>
        <taxon>Actinomycetes</taxon>
        <taxon>Kitasatosporales</taxon>
        <taxon>Streptomycetaceae</taxon>
        <taxon>Streptomyces</taxon>
    </lineage>
</organism>
<feature type="region of interest" description="Disordered" evidence="1">
    <location>
        <begin position="1"/>
        <end position="82"/>
    </location>
</feature>
<feature type="transmembrane region" description="Helical" evidence="2">
    <location>
        <begin position="272"/>
        <end position="295"/>
    </location>
</feature>
<keyword evidence="2" id="KW-0472">Membrane</keyword>
<evidence type="ECO:0000256" key="1">
    <source>
        <dbReference type="SAM" id="MobiDB-lite"/>
    </source>
</evidence>
<dbReference type="EMBL" id="CP163443">
    <property type="protein sequence ID" value="XDQ53386.1"/>
    <property type="molecule type" value="Genomic_DNA"/>
</dbReference>
<dbReference type="RefSeq" id="WP_369246640.1">
    <property type="nucleotide sequence ID" value="NZ_CP163443.1"/>
</dbReference>
<dbReference type="AlphaFoldDB" id="A0AB39RFN5"/>
<evidence type="ECO:0000313" key="3">
    <source>
        <dbReference type="EMBL" id="XDQ53386.1"/>
    </source>
</evidence>
<gene>
    <name evidence="3" type="ORF">AB5J53_17815</name>
</gene>
<name>A0AB39RFN5_9ACTN</name>
<reference evidence="3" key="1">
    <citation type="submission" date="2024-07" db="EMBL/GenBank/DDBJ databases">
        <authorList>
            <person name="Yu S.T."/>
        </authorList>
    </citation>
    <scope>NUCLEOTIDE SEQUENCE</scope>
    <source>
        <strain evidence="3">R41</strain>
    </source>
</reference>
<keyword evidence="2" id="KW-0812">Transmembrane</keyword>
<feature type="transmembrane region" description="Helical" evidence="2">
    <location>
        <begin position="302"/>
        <end position="320"/>
    </location>
</feature>
<feature type="compositionally biased region" description="Pro residues" evidence="1">
    <location>
        <begin position="65"/>
        <end position="77"/>
    </location>
</feature>
<feature type="transmembrane region" description="Helical" evidence="2">
    <location>
        <begin position="89"/>
        <end position="109"/>
    </location>
</feature>
<sequence>MNVRIHPDGESPADRHAQADGGRPTSRRTEPNGSRPTDRQPHGGHPSDARPHQPGTNRQQTARPQAPPAPKPHPGSAPHPFRVESLRGFAPWAGAGLLLALAWALAASSEQWQGSWGETTAKLNIAADMIGVPFALAAGAWQGGRERRLRMTELCASTARTPLVQLLTAALPLACWLAAAYLAAVAGALLACAPYASAGGPVPLVHAGTALSLAACTVLGHAAGRTAPFRLTAPVLAICGYVVSGTLTNHRSDLRYLTFAPVGFLGDNFLAVWWYPLVSALWVAGLAAAAVLALAAYRRASALLPLAAALGAAVLLVQTGDDLLYDNPLAHRQVCDDSTTPNVCVNATYPGLLPEVTHALSGLTGRLKGVRNLPVRYEDLWRSPHKDEAQLPILTPTGWSAVRGKVTDPERYAWEAAQTLVRPDCEKLPSQRVQVTDEAVLRWLAPDSVSEDIHEQSVAQARQRGDTKELAKFRAEDKAYAHLTAMTDDERRSWLSRYFATATQCDPNPSEVPSL</sequence>
<feature type="transmembrane region" description="Helical" evidence="2">
    <location>
        <begin position="231"/>
        <end position="252"/>
    </location>
</feature>
<keyword evidence="2" id="KW-1133">Transmembrane helix</keyword>
<feature type="transmembrane region" description="Helical" evidence="2">
    <location>
        <begin position="162"/>
        <end position="184"/>
    </location>
</feature>
<feature type="transmembrane region" description="Helical" evidence="2">
    <location>
        <begin position="121"/>
        <end position="141"/>
    </location>
</feature>